<feature type="region of interest" description="Disordered" evidence="2">
    <location>
        <begin position="1171"/>
        <end position="1200"/>
    </location>
</feature>
<dbReference type="Proteomes" id="UP000480410">
    <property type="component" value="Unassembled WGS sequence"/>
</dbReference>
<name>A0A6B3NZE9_9PSED</name>
<protein>
    <recommendedName>
        <fullName evidence="4">Teneurin-like YD-shell domain-containing protein</fullName>
    </recommendedName>
</protein>
<evidence type="ECO:0000259" key="4">
    <source>
        <dbReference type="Pfam" id="PF25023"/>
    </source>
</evidence>
<dbReference type="Gene3D" id="2.180.10.10">
    <property type="entry name" value="RHS repeat-associated core"/>
    <property type="match status" value="2"/>
</dbReference>
<feature type="transmembrane region" description="Helical" evidence="3">
    <location>
        <begin position="1055"/>
        <end position="1079"/>
    </location>
</feature>
<dbReference type="PANTHER" id="PTHR32305">
    <property type="match status" value="1"/>
</dbReference>
<reference evidence="7 8" key="1">
    <citation type="submission" date="2020-02" db="EMBL/GenBank/DDBJ databases">
        <title>Broccoli isolated Pseudomonas sp.</title>
        <authorList>
            <person name="Fujikawa T."/>
            <person name="Sawada H."/>
        </authorList>
    </citation>
    <scope>NUCLEOTIDE SEQUENCE [LARGE SCALE GENOMIC DNA]</scope>
    <source>
        <strain evidence="6 8">MAFF212427</strain>
        <strain evidence="5 7">MAFF212428</strain>
    </source>
</reference>
<keyword evidence="3" id="KW-0812">Transmembrane</keyword>
<evidence type="ECO:0000313" key="7">
    <source>
        <dbReference type="Proteomes" id="UP000480410"/>
    </source>
</evidence>
<accession>A0A6B3NZE9</accession>
<accession>A0A6M0CXQ0</accession>
<comment type="caution">
    <text evidence="6">The sequence shown here is derived from an EMBL/GenBank/DDBJ whole genome shotgun (WGS) entry which is preliminary data.</text>
</comment>
<dbReference type="InterPro" id="IPR056823">
    <property type="entry name" value="TEN-like_YD-shell"/>
</dbReference>
<organism evidence="6 8">
    <name type="scientific">Pseudomonas brassicae</name>
    <dbReference type="NCBI Taxonomy" id="2708063"/>
    <lineage>
        <taxon>Bacteria</taxon>
        <taxon>Pseudomonadati</taxon>
        <taxon>Pseudomonadota</taxon>
        <taxon>Gammaproteobacteria</taxon>
        <taxon>Pseudomonadales</taxon>
        <taxon>Pseudomonadaceae</taxon>
        <taxon>Pseudomonas</taxon>
    </lineage>
</organism>
<sequence length="1302" mass="143675">MTTYGDDPLLGWESQPAWCQLPIVNVTRYESAGASREERSTTEYDQYGNIVHQTHADGREEQTEFYPLGGAEGCPDDQGAFVRWCKRRAVRIPANEGQLEAHYERTDYTYGLLSKRHAEDRQHLVTASEVSFDVENGDAPASILVYRVEQSADSPFHGLVVQSTSTLGGFSSTTDFIRTLGEQSVHETHRRTSFDQLVFSSSSERDRLTALLREHRNENGVVTAYAYDSLGRAVQRLDNAHSIYQVTNTRRFDSTAHADGRPYTLDEINGNGQLRRITLDGDGRAVKEQIQDLNSSGTPLRELRSVDYDVLGNIIRQTSYDWQPNLDVPLCTRTLRNQYDDWGNLSVTCNPDGGKSHNHYDPITRKRVMWQQSRTGEKGVHTSIFYNLRESVERVELREPPGENGQDGALLRCETWSFNASNRPTVHTITAGGEATRSTLTRYDAEGRITERTLQDQTKVLWDFAGHTDAECIARVALSTGEGTFELLQQTFDGFDRPLARRCGDQQETLEYLGEQVPPSALVRSDGSRTEYAYEPRLNQQLMHISRPQASNAHTFTYAEPHGRVQSASSSFGDLSWRFAPTGEMHTETWSVEGQRYQSSRTYSLEGRLVSLTDAAGVETQYTYDEAGRLSGQHSAHVSLQLDYDTFGRLASTLTTDSSTLRSQQQTLTYDICGREATRQWQCHSPAGTERFRQSLSWTAHDQLASRHWEVLKDTGAVTLSRESYRYDVRGRLVQTQVQGPQTITDPRTGQPIREQTFHFNALDGYERVDTEYENGQRNSMRFFYDVGVAADRPVRITHSWPQPVTIDLEYDAAGRLARELHDQVLRRELTWDVQGNLIRQEDHDGVCSYRYDPLGRLVQTSRDGRMSRRFYDGRRVTSEQDDTGWYSLMRASRSVFAQSRLSQAVHSVLLTGCDGQGSACIETGASSSHVGYSAHGLDNGTAQSRVGYAGELREPGSTLYIAGGNRPYDPCLLMFLCPDGESPDGKGGLNRYAYCAGDPVNRIDPDGQSFWSWAGIVTGLVFGAVAVVMTGGAAIGAVMAAASAMAMAGAASSAAIIMGATASVASSLTGLAVLASAATELLAMGFTIARAVTTAQGNTAATAMLSNISLVTGSVGRSVSTANSIAKTTKAFQAAPGTFRQRFEKAFAPNLADPEPPSPTRLEMRPLTPRERGSFAPQQPTQLPHPGGSTASTGSQLPDTLQLRESRRLGGLMRQGGIDTGADFSALRGDSSSAGIYQARFTEPDSAQRDDNDNDINALSQIRFAHYLSNSDALAVLGYHAGQLNNIQRQLDNLDPLISYL</sequence>
<evidence type="ECO:0000313" key="6">
    <source>
        <dbReference type="EMBL" id="NER65007.1"/>
    </source>
</evidence>
<dbReference type="InterPro" id="IPR022385">
    <property type="entry name" value="Rhs_assc_core"/>
</dbReference>
<dbReference type="Pfam" id="PF05593">
    <property type="entry name" value="RHS_repeat"/>
    <property type="match status" value="1"/>
</dbReference>
<proteinExistence type="predicted"/>
<keyword evidence="3" id="KW-1133">Transmembrane helix</keyword>
<keyword evidence="8" id="KW-1185">Reference proteome</keyword>
<feature type="transmembrane region" description="Helical" evidence="3">
    <location>
        <begin position="1011"/>
        <end position="1043"/>
    </location>
</feature>
<evidence type="ECO:0000256" key="2">
    <source>
        <dbReference type="SAM" id="MobiDB-lite"/>
    </source>
</evidence>
<dbReference type="InterPro" id="IPR031325">
    <property type="entry name" value="RHS_repeat"/>
</dbReference>
<keyword evidence="1" id="KW-0677">Repeat</keyword>
<feature type="domain" description="Teneurin-like YD-shell" evidence="4">
    <location>
        <begin position="669"/>
        <end position="980"/>
    </location>
</feature>
<dbReference type="Proteomes" id="UP000482634">
    <property type="component" value="Unassembled WGS sequence"/>
</dbReference>
<dbReference type="NCBIfam" id="TIGR01643">
    <property type="entry name" value="YD_repeat_2x"/>
    <property type="match status" value="2"/>
</dbReference>
<evidence type="ECO:0000313" key="8">
    <source>
        <dbReference type="Proteomes" id="UP000482634"/>
    </source>
</evidence>
<dbReference type="NCBIfam" id="TIGR03696">
    <property type="entry name" value="Rhs_assc_core"/>
    <property type="match status" value="1"/>
</dbReference>
<feature type="compositionally biased region" description="Polar residues" evidence="2">
    <location>
        <begin position="1190"/>
        <end position="1200"/>
    </location>
</feature>
<dbReference type="InterPro" id="IPR050708">
    <property type="entry name" value="T6SS_VgrG/RHS"/>
</dbReference>
<evidence type="ECO:0000313" key="5">
    <source>
        <dbReference type="EMBL" id="NER61173.1"/>
    </source>
</evidence>
<dbReference type="Pfam" id="PF25023">
    <property type="entry name" value="TEN_YD-shell"/>
    <property type="match status" value="1"/>
</dbReference>
<dbReference type="PANTHER" id="PTHR32305:SF15">
    <property type="entry name" value="PROTEIN RHSA-RELATED"/>
    <property type="match status" value="1"/>
</dbReference>
<gene>
    <name evidence="5" type="ORF">G3435_16730</name>
    <name evidence="6" type="ORF">G3436_15445</name>
</gene>
<evidence type="ECO:0000256" key="1">
    <source>
        <dbReference type="ARBA" id="ARBA00022737"/>
    </source>
</evidence>
<evidence type="ECO:0000256" key="3">
    <source>
        <dbReference type="SAM" id="Phobius"/>
    </source>
</evidence>
<dbReference type="RefSeq" id="WP_163946484.1">
    <property type="nucleotide sequence ID" value="NZ_JAAHBU010000213.1"/>
</dbReference>
<dbReference type="EMBL" id="JAAHBV010000361">
    <property type="protein sequence ID" value="NER61173.1"/>
    <property type="molecule type" value="Genomic_DNA"/>
</dbReference>
<keyword evidence="3" id="KW-0472">Membrane</keyword>
<dbReference type="InterPro" id="IPR006530">
    <property type="entry name" value="YD"/>
</dbReference>
<dbReference type="EMBL" id="JAAHBU010000213">
    <property type="protein sequence ID" value="NER65007.1"/>
    <property type="molecule type" value="Genomic_DNA"/>
</dbReference>